<keyword evidence="5" id="KW-0653">Protein transport</keyword>
<feature type="transmembrane region" description="Helical" evidence="5">
    <location>
        <begin position="115"/>
        <end position="142"/>
    </location>
</feature>
<feature type="transmembrane region" description="Helical" evidence="5">
    <location>
        <begin position="197"/>
        <end position="215"/>
    </location>
</feature>
<keyword evidence="5" id="KW-1003">Cell membrane</keyword>
<keyword evidence="5" id="KW-0813">Transport</keyword>
<dbReference type="InterPro" id="IPR002033">
    <property type="entry name" value="TatC"/>
</dbReference>
<keyword evidence="4 5" id="KW-0472">Membrane</keyword>
<evidence type="ECO:0000256" key="4">
    <source>
        <dbReference type="ARBA" id="ARBA00023136"/>
    </source>
</evidence>
<evidence type="ECO:0000313" key="7">
    <source>
        <dbReference type="Proteomes" id="UP001629246"/>
    </source>
</evidence>
<name>A0ABW9AFC2_9BURK</name>
<sequence length="264" mass="28891">MAEEQNTSGSEDTFISHLIELRSRVVKASAAVIIVFLCLMPWAAHIFDLLANPMIHALPAGSKMIATGVITPFLIPVKVTMLVAVLVALPWVLYQLWAFVAPGLYAHEKKLIAPLVISSSMLFIAGVAFCYFFVFGVVFPFINNFAPKSVSVAPDIDSYVDFVLTMFFAFGVTFEVPVIVIVLVRMGIVPLEKLKQIRPYVVVGAFVIAAVVTPPDIMSQLLLAVPLVLLYEVGLFIAPIFVRATRVPDAPEEEPVESVDEGIR</sequence>
<keyword evidence="3 5" id="KW-1133">Transmembrane helix</keyword>
<gene>
    <name evidence="5 6" type="primary">tatC</name>
    <name evidence="6" type="ORF">PQR62_20080</name>
</gene>
<proteinExistence type="inferred from homology"/>
<feature type="transmembrane region" description="Helical" evidence="5">
    <location>
        <begin position="221"/>
        <end position="242"/>
    </location>
</feature>
<evidence type="ECO:0000256" key="3">
    <source>
        <dbReference type="ARBA" id="ARBA00022989"/>
    </source>
</evidence>
<feature type="transmembrane region" description="Helical" evidence="5">
    <location>
        <begin position="64"/>
        <end position="94"/>
    </location>
</feature>
<comment type="subunit">
    <text evidence="5">The Tat system comprises two distinct complexes: a TatABC complex, containing multiple copies of TatA, TatB and TatC subunits, and a separate TatA complex, containing only TatA subunits. Substrates initially bind to the TatABC complex, which probably triggers association of the separate TatA complex to form the active translocon.</text>
</comment>
<reference evidence="6 7" key="1">
    <citation type="journal article" date="2024" name="Chem. Sci.">
        <title>Discovery of megapolipeptins by genome mining of a Burkholderiales bacteria collection.</title>
        <authorList>
            <person name="Paulo B.S."/>
            <person name="Recchia M.J.J."/>
            <person name="Lee S."/>
            <person name="Fergusson C.H."/>
            <person name="Romanowski S.B."/>
            <person name="Hernandez A."/>
            <person name="Krull N."/>
            <person name="Liu D.Y."/>
            <person name="Cavanagh H."/>
            <person name="Bos A."/>
            <person name="Gray C.A."/>
            <person name="Murphy B.T."/>
            <person name="Linington R.G."/>
            <person name="Eustaquio A.S."/>
        </authorList>
    </citation>
    <scope>NUCLEOTIDE SEQUENCE [LARGE SCALE GENOMIC DNA]</scope>
    <source>
        <strain evidence="6 7">RL21-008-BIB-A</strain>
    </source>
</reference>
<accession>A0ABW9AFC2</accession>
<evidence type="ECO:0000313" key="6">
    <source>
        <dbReference type="EMBL" id="MFL9926585.1"/>
    </source>
</evidence>
<keyword evidence="2 5" id="KW-0812">Transmembrane</keyword>
<dbReference type="EMBL" id="JAQQFM010000009">
    <property type="protein sequence ID" value="MFL9926585.1"/>
    <property type="molecule type" value="Genomic_DNA"/>
</dbReference>
<dbReference type="Pfam" id="PF00902">
    <property type="entry name" value="TatC"/>
    <property type="match status" value="1"/>
</dbReference>
<comment type="similarity">
    <text evidence="5">Belongs to the TatC family.</text>
</comment>
<comment type="function">
    <text evidence="5">Part of the twin-arginine translocation (Tat) system that transports large folded proteins containing a characteristic twin-arginine motif in their signal peptide across membranes. Together with TatB, TatC is part of a receptor directly interacting with Tat signal peptides.</text>
</comment>
<dbReference type="PRINTS" id="PR01840">
    <property type="entry name" value="TATCFAMILY"/>
</dbReference>
<feature type="transmembrane region" description="Helical" evidence="5">
    <location>
        <begin position="25"/>
        <end position="44"/>
    </location>
</feature>
<dbReference type="PANTHER" id="PTHR30371">
    <property type="entry name" value="SEC-INDEPENDENT PROTEIN TRANSLOCASE PROTEIN TATC"/>
    <property type="match status" value="1"/>
</dbReference>
<dbReference type="Proteomes" id="UP001629246">
    <property type="component" value="Unassembled WGS sequence"/>
</dbReference>
<evidence type="ECO:0000256" key="5">
    <source>
        <dbReference type="HAMAP-Rule" id="MF_00902"/>
    </source>
</evidence>
<comment type="caution">
    <text evidence="6">The sequence shown here is derived from an EMBL/GenBank/DDBJ whole genome shotgun (WGS) entry which is preliminary data.</text>
</comment>
<dbReference type="NCBIfam" id="TIGR00945">
    <property type="entry name" value="tatC"/>
    <property type="match status" value="1"/>
</dbReference>
<dbReference type="RefSeq" id="WP_408159803.1">
    <property type="nucleotide sequence ID" value="NZ_JAQQFM010000009.1"/>
</dbReference>
<dbReference type="HAMAP" id="MF_00902">
    <property type="entry name" value="TatC"/>
    <property type="match status" value="1"/>
</dbReference>
<keyword evidence="5" id="KW-0811">Translocation</keyword>
<feature type="transmembrane region" description="Helical" evidence="5">
    <location>
        <begin position="162"/>
        <end position="185"/>
    </location>
</feature>
<keyword evidence="7" id="KW-1185">Reference proteome</keyword>
<organism evidence="6 7">
    <name type="scientific">Herbaspirillum lusitanum</name>
    <dbReference type="NCBI Taxonomy" id="213312"/>
    <lineage>
        <taxon>Bacteria</taxon>
        <taxon>Pseudomonadati</taxon>
        <taxon>Pseudomonadota</taxon>
        <taxon>Betaproteobacteria</taxon>
        <taxon>Burkholderiales</taxon>
        <taxon>Oxalobacteraceae</taxon>
        <taxon>Herbaspirillum</taxon>
    </lineage>
</organism>
<protein>
    <recommendedName>
        <fullName evidence="5">Sec-independent protein translocase protein TatC</fullName>
    </recommendedName>
</protein>
<comment type="subcellular location">
    <subcellularLocation>
        <location evidence="5">Cell membrane</location>
        <topology evidence="5">Multi-pass membrane protein</topology>
    </subcellularLocation>
    <subcellularLocation>
        <location evidence="1">Membrane</location>
        <topology evidence="1">Multi-pass membrane protein</topology>
    </subcellularLocation>
</comment>
<evidence type="ECO:0000256" key="2">
    <source>
        <dbReference type="ARBA" id="ARBA00022692"/>
    </source>
</evidence>
<dbReference type="PANTHER" id="PTHR30371:SF0">
    <property type="entry name" value="SEC-INDEPENDENT PROTEIN TRANSLOCASE PROTEIN TATC, CHLOROPLASTIC-RELATED"/>
    <property type="match status" value="1"/>
</dbReference>
<evidence type="ECO:0000256" key="1">
    <source>
        <dbReference type="ARBA" id="ARBA00004141"/>
    </source>
</evidence>